<gene>
    <name evidence="2" type="ORF">Ocin01_19863</name>
</gene>
<feature type="compositionally biased region" description="Polar residues" evidence="1">
    <location>
        <begin position="313"/>
        <end position="325"/>
    </location>
</feature>
<dbReference type="AlphaFoldDB" id="A0A1D2M1H6"/>
<dbReference type="Proteomes" id="UP000094527">
    <property type="component" value="Unassembled WGS sequence"/>
</dbReference>
<sequence>TASNASERGVDRNGISVGTLASSSSLPKQKTKHEMEKEMTKKLNSAGRDMHELQALLLQESILTGNLLDPCLEPLVSRYSDQIKVADAILKSAAAATSSSSTLNKEKYHYYLEELQDFDWGKSQYDDFMNSTTIEKDHIASEDEWNDENENHVQIVSEALFNADSLNTEDDKVTFLRWNGISQDSDGSGDLKRIEFRETTGSNSLNSVLELERDSCCRVNSTRSIASNASTTKSSCQKNSSSRLKTVKAYSIFTLSTELTNSVACSDENIISDISEDVTDFHRYKVLRRKQKSNSLRPRMQDVFPQDQEEYVPSSTTSSPNQSLDHFTDRSLLNGIII</sequence>
<organism evidence="2 3">
    <name type="scientific">Orchesella cincta</name>
    <name type="common">Springtail</name>
    <name type="synonym">Podura cincta</name>
    <dbReference type="NCBI Taxonomy" id="48709"/>
    <lineage>
        <taxon>Eukaryota</taxon>
        <taxon>Metazoa</taxon>
        <taxon>Ecdysozoa</taxon>
        <taxon>Arthropoda</taxon>
        <taxon>Hexapoda</taxon>
        <taxon>Collembola</taxon>
        <taxon>Entomobryomorpha</taxon>
        <taxon>Entomobryoidea</taxon>
        <taxon>Orchesellidae</taxon>
        <taxon>Orchesellinae</taxon>
        <taxon>Orchesella</taxon>
    </lineage>
</organism>
<protein>
    <submittedName>
        <fullName evidence="2">Aspartate--tRNA ligase</fullName>
    </submittedName>
</protein>
<feature type="non-terminal residue" evidence="2">
    <location>
        <position position="1"/>
    </location>
</feature>
<dbReference type="EMBL" id="LJIJ01007111">
    <property type="protein sequence ID" value="ODM86819.1"/>
    <property type="molecule type" value="Genomic_DNA"/>
</dbReference>
<evidence type="ECO:0000256" key="1">
    <source>
        <dbReference type="SAM" id="MobiDB-lite"/>
    </source>
</evidence>
<keyword evidence="2" id="KW-0436">Ligase</keyword>
<comment type="caution">
    <text evidence="2">The sequence shown here is derived from an EMBL/GenBank/DDBJ whole genome shotgun (WGS) entry which is preliminary data.</text>
</comment>
<evidence type="ECO:0000313" key="2">
    <source>
        <dbReference type="EMBL" id="ODM86819.1"/>
    </source>
</evidence>
<feature type="region of interest" description="Disordered" evidence="1">
    <location>
        <begin position="291"/>
        <end position="326"/>
    </location>
</feature>
<name>A0A1D2M1H6_ORCCI</name>
<dbReference type="GO" id="GO:0016874">
    <property type="term" value="F:ligase activity"/>
    <property type="evidence" value="ECO:0007669"/>
    <property type="project" value="UniProtKB-KW"/>
</dbReference>
<keyword evidence="3" id="KW-1185">Reference proteome</keyword>
<evidence type="ECO:0000313" key="3">
    <source>
        <dbReference type="Proteomes" id="UP000094527"/>
    </source>
</evidence>
<reference evidence="2 3" key="1">
    <citation type="journal article" date="2016" name="Genome Biol. Evol.">
        <title>Gene Family Evolution Reflects Adaptation to Soil Environmental Stressors in the Genome of the Collembolan Orchesella cincta.</title>
        <authorList>
            <person name="Faddeeva-Vakhrusheva A."/>
            <person name="Derks M.F."/>
            <person name="Anvar S.Y."/>
            <person name="Agamennone V."/>
            <person name="Suring W."/>
            <person name="Smit S."/>
            <person name="van Straalen N.M."/>
            <person name="Roelofs D."/>
        </authorList>
    </citation>
    <scope>NUCLEOTIDE SEQUENCE [LARGE SCALE GENOMIC DNA]</scope>
    <source>
        <tissue evidence="2">Mixed pool</tissue>
    </source>
</reference>
<feature type="region of interest" description="Disordered" evidence="1">
    <location>
        <begin position="1"/>
        <end position="39"/>
    </location>
</feature>
<proteinExistence type="predicted"/>
<accession>A0A1D2M1H6</accession>